<feature type="transmembrane region" description="Helical" evidence="1">
    <location>
        <begin position="21"/>
        <end position="45"/>
    </location>
</feature>
<keyword evidence="1" id="KW-0472">Membrane</keyword>
<keyword evidence="3" id="KW-1185">Reference proteome</keyword>
<feature type="transmembrane region" description="Helical" evidence="1">
    <location>
        <begin position="158"/>
        <end position="175"/>
    </location>
</feature>
<feature type="transmembrane region" description="Helical" evidence="1">
    <location>
        <begin position="275"/>
        <end position="292"/>
    </location>
</feature>
<dbReference type="Proteomes" id="UP000809829">
    <property type="component" value="Unassembled WGS sequence"/>
</dbReference>
<proteinExistence type="predicted"/>
<sequence length="392" mass="46377">MDLQSLWAKRLADFFEQMSKYFSIIASSIFYILIIGGSIFIYYYMTLLKQLPTSFPREAVAALFVSIMTIRMRIRTFFKKPDIVFLLAAESHLSSYIKRSLTYSTTLNSFTLFIALVMVIPLVSTFHIVSWTLVSTAALLLTTWFIWVKQWLPTRSSLLIHTFIHIVSMWAMFYFLFSEKWLLSLLVWMVNGGFLYILFSHKKRGFNWLYLIDQEEKNTERLYRFIHLFVDVPHLKNTFHKRTLFIVLAEKAISFKQPSTYTYLFLRLAIRYDQYFGMYIRLTLIGLMILYFVPAKPWLVTVSMLYMTGYQLLPLQRARNEMVRLYPLTHALLQSSFLKVILSLLIVQASILTLFTLFTHPLSAMLMVFLAQAIFIGWFVYHFAKKRWKVSR</sequence>
<feature type="transmembrane region" description="Helical" evidence="1">
    <location>
        <begin position="298"/>
        <end position="315"/>
    </location>
</feature>
<comment type="caution">
    <text evidence="2">The sequence shown here is derived from an EMBL/GenBank/DDBJ whole genome shotgun (WGS) entry which is preliminary data.</text>
</comment>
<keyword evidence="1" id="KW-1133">Transmembrane helix</keyword>
<protein>
    <submittedName>
        <fullName evidence="2">ABC-2 type transport system permease protein</fullName>
    </submittedName>
</protein>
<dbReference type="Pfam" id="PF05975">
    <property type="entry name" value="EcsB"/>
    <property type="match status" value="1"/>
</dbReference>
<feature type="transmembrane region" description="Helical" evidence="1">
    <location>
        <begin position="128"/>
        <end position="146"/>
    </location>
</feature>
<evidence type="ECO:0000313" key="2">
    <source>
        <dbReference type="EMBL" id="MBM7702996.1"/>
    </source>
</evidence>
<keyword evidence="1" id="KW-0812">Transmembrane</keyword>
<feature type="transmembrane region" description="Helical" evidence="1">
    <location>
        <begin position="51"/>
        <end position="70"/>
    </location>
</feature>
<feature type="transmembrane region" description="Helical" evidence="1">
    <location>
        <begin position="101"/>
        <end position="122"/>
    </location>
</feature>
<dbReference type="EMBL" id="JAFBFC010000003">
    <property type="protein sequence ID" value="MBM7702996.1"/>
    <property type="molecule type" value="Genomic_DNA"/>
</dbReference>
<feature type="transmembrane region" description="Helical" evidence="1">
    <location>
        <begin position="181"/>
        <end position="199"/>
    </location>
</feature>
<accession>A0ABS2QU42</accession>
<evidence type="ECO:0000313" key="3">
    <source>
        <dbReference type="Proteomes" id="UP000809829"/>
    </source>
</evidence>
<feature type="transmembrane region" description="Helical" evidence="1">
    <location>
        <begin position="364"/>
        <end position="384"/>
    </location>
</feature>
<name>A0ABS2QU42_9BACI</name>
<dbReference type="PIRSF" id="PIRSF037259">
    <property type="entry name" value="EcsB_ABC"/>
    <property type="match status" value="1"/>
</dbReference>
<reference evidence="2 3" key="1">
    <citation type="submission" date="2021-01" db="EMBL/GenBank/DDBJ databases">
        <title>Genomic Encyclopedia of Type Strains, Phase IV (KMG-IV): sequencing the most valuable type-strain genomes for metagenomic binning, comparative biology and taxonomic classification.</title>
        <authorList>
            <person name="Goeker M."/>
        </authorList>
    </citation>
    <scope>NUCLEOTIDE SEQUENCE [LARGE SCALE GENOMIC DNA]</scope>
    <source>
        <strain evidence="2 3">DSM 104297</strain>
    </source>
</reference>
<organism evidence="2 3">
    <name type="scientific">Priestia iocasae</name>
    <dbReference type="NCBI Taxonomy" id="2291674"/>
    <lineage>
        <taxon>Bacteria</taxon>
        <taxon>Bacillati</taxon>
        <taxon>Bacillota</taxon>
        <taxon>Bacilli</taxon>
        <taxon>Bacillales</taxon>
        <taxon>Bacillaceae</taxon>
        <taxon>Priestia</taxon>
    </lineage>
</organism>
<evidence type="ECO:0000256" key="1">
    <source>
        <dbReference type="SAM" id="Phobius"/>
    </source>
</evidence>
<dbReference type="RefSeq" id="WP_205186427.1">
    <property type="nucleotide sequence ID" value="NZ_JAFBFC010000003.1"/>
</dbReference>
<dbReference type="InterPro" id="IPR010288">
    <property type="entry name" value="EcsB_ABC"/>
</dbReference>
<feature type="transmembrane region" description="Helical" evidence="1">
    <location>
        <begin position="336"/>
        <end position="358"/>
    </location>
</feature>
<gene>
    <name evidence="2" type="ORF">JOC83_001843</name>
</gene>